<dbReference type="HOGENOM" id="CLU_000211_1_0_1"/>
<dbReference type="InterPro" id="IPR046541">
    <property type="entry name" value="DUF6606"/>
</dbReference>
<protein>
    <recommendedName>
        <fullName evidence="2">ubiquitinyl hydrolase 1</fullName>
        <ecNumber evidence="2">3.4.19.12</ecNumber>
    </recommendedName>
</protein>
<feature type="domain" description="DUF3638" evidence="8">
    <location>
        <begin position="2141"/>
        <end position="2363"/>
    </location>
</feature>
<dbReference type="SUPFAM" id="SSF52540">
    <property type="entry name" value="P-loop containing nucleoside triphosphate hydrolases"/>
    <property type="match status" value="1"/>
</dbReference>
<organism evidence="11">
    <name type="scientific">Gaeumannomyces tritici (strain R3-111a-1)</name>
    <name type="common">Wheat and barley take-all root rot fungus</name>
    <name type="synonym">Gaeumannomyces graminis var. tritici</name>
    <dbReference type="NCBI Taxonomy" id="644352"/>
    <lineage>
        <taxon>Eukaryota</taxon>
        <taxon>Fungi</taxon>
        <taxon>Dikarya</taxon>
        <taxon>Ascomycota</taxon>
        <taxon>Pezizomycotina</taxon>
        <taxon>Sordariomycetes</taxon>
        <taxon>Sordariomycetidae</taxon>
        <taxon>Magnaporthales</taxon>
        <taxon>Magnaporthaceae</taxon>
        <taxon>Gaeumannomyces</taxon>
    </lineage>
</organism>
<dbReference type="EC" id="3.4.19.12" evidence="2"/>
<reference evidence="11" key="2">
    <citation type="submission" date="2010-07" db="EMBL/GenBank/DDBJ databases">
        <authorList>
            <consortium name="The Broad Institute Genome Sequencing Platform"/>
            <consortium name="Broad Institute Genome Sequencing Center for Infectious Disease"/>
            <person name="Ma L.-J."/>
            <person name="Dead R."/>
            <person name="Young S."/>
            <person name="Zeng Q."/>
            <person name="Koehrsen M."/>
            <person name="Alvarado L."/>
            <person name="Berlin A."/>
            <person name="Chapman S.B."/>
            <person name="Chen Z."/>
            <person name="Freedman E."/>
            <person name="Gellesch M."/>
            <person name="Goldberg J."/>
            <person name="Griggs A."/>
            <person name="Gujja S."/>
            <person name="Heilman E.R."/>
            <person name="Heiman D."/>
            <person name="Hepburn T."/>
            <person name="Howarth C."/>
            <person name="Jen D."/>
            <person name="Larson L."/>
            <person name="Mehta T."/>
            <person name="Neiman D."/>
            <person name="Pearson M."/>
            <person name="Roberts A."/>
            <person name="Saif S."/>
            <person name="Shea T."/>
            <person name="Shenoy N."/>
            <person name="Sisk P."/>
            <person name="Stolte C."/>
            <person name="Sykes S."/>
            <person name="Walk T."/>
            <person name="White J."/>
            <person name="Yandava C."/>
            <person name="Haas B."/>
            <person name="Nusbaum C."/>
            <person name="Birren B."/>
        </authorList>
    </citation>
    <scope>NUCLEOTIDE SEQUENCE</scope>
    <source>
        <strain evidence="11">R3-111a-1</strain>
    </source>
</reference>
<keyword evidence="6" id="KW-0788">Thiol protease</keyword>
<evidence type="ECO:0000259" key="10">
    <source>
        <dbReference type="Pfam" id="PF20255"/>
    </source>
</evidence>
<proteinExistence type="predicted"/>
<keyword evidence="4" id="KW-0833">Ubl conjugation pathway</keyword>
<feature type="domain" description="DUF3645" evidence="9">
    <location>
        <begin position="2482"/>
        <end position="2514"/>
    </location>
</feature>
<evidence type="ECO:0000259" key="8">
    <source>
        <dbReference type="Pfam" id="PF12340"/>
    </source>
</evidence>
<feature type="region of interest" description="Disordered" evidence="7">
    <location>
        <begin position="3171"/>
        <end position="3190"/>
    </location>
</feature>
<reference evidence="12" key="5">
    <citation type="submission" date="2018-04" db="UniProtKB">
        <authorList>
            <consortium name="EnsemblFungi"/>
        </authorList>
    </citation>
    <scope>IDENTIFICATION</scope>
    <source>
        <strain evidence="12">R3-111a-1</strain>
    </source>
</reference>
<reference evidence="12" key="4">
    <citation type="journal article" date="2015" name="G3 (Bethesda)">
        <title>Genome sequences of three phytopathogenic species of the Magnaporthaceae family of fungi.</title>
        <authorList>
            <person name="Okagaki L.H."/>
            <person name="Nunes C.C."/>
            <person name="Sailsbery J."/>
            <person name="Clay B."/>
            <person name="Brown D."/>
            <person name="John T."/>
            <person name="Oh Y."/>
            <person name="Young N."/>
            <person name="Fitzgerald M."/>
            <person name="Haas B.J."/>
            <person name="Zeng Q."/>
            <person name="Young S."/>
            <person name="Adiconis X."/>
            <person name="Fan L."/>
            <person name="Levin J.Z."/>
            <person name="Mitchell T.K."/>
            <person name="Okubara P.A."/>
            <person name="Farman M.L."/>
            <person name="Kohn L.M."/>
            <person name="Birren B."/>
            <person name="Ma L.-J."/>
            <person name="Dean R.A."/>
        </authorList>
    </citation>
    <scope>NUCLEOTIDE SEQUENCE</scope>
    <source>
        <strain evidence="12">R3-111a-1</strain>
    </source>
</reference>
<dbReference type="PANTHER" id="PTHR13367:SF32">
    <property type="entry name" value="DUF6606 DOMAIN-CONTAINING PROTEIN"/>
    <property type="match status" value="1"/>
</dbReference>
<comment type="catalytic activity">
    <reaction evidence="1">
        <text>Thiol-dependent hydrolysis of ester, thioester, amide, peptide and isopeptide bonds formed by the C-terminal Gly of ubiquitin (a 76-residue protein attached to proteins as an intracellular targeting signal).</text>
        <dbReference type="EC" id="3.4.19.12"/>
    </reaction>
</comment>
<evidence type="ECO:0000256" key="7">
    <source>
        <dbReference type="SAM" id="MobiDB-lite"/>
    </source>
</evidence>
<dbReference type="eggNOG" id="ENOG502QUFK">
    <property type="taxonomic scope" value="Eukaryota"/>
</dbReference>
<feature type="region of interest" description="Disordered" evidence="7">
    <location>
        <begin position="3262"/>
        <end position="3374"/>
    </location>
</feature>
<evidence type="ECO:0000256" key="1">
    <source>
        <dbReference type="ARBA" id="ARBA00000707"/>
    </source>
</evidence>
<dbReference type="InterPro" id="IPR027417">
    <property type="entry name" value="P-loop_NTPase"/>
</dbReference>
<reference evidence="11" key="3">
    <citation type="submission" date="2010-09" db="EMBL/GenBank/DDBJ databases">
        <title>Annotation of Gaeumannomyces graminis var. tritici R3-111a-1.</title>
        <authorList>
            <consortium name="The Broad Institute Genome Sequencing Platform"/>
            <person name="Ma L.-J."/>
            <person name="Dead R."/>
            <person name="Young S.K."/>
            <person name="Zeng Q."/>
            <person name="Gargeya S."/>
            <person name="Fitzgerald M."/>
            <person name="Haas B."/>
            <person name="Abouelleil A."/>
            <person name="Alvarado L."/>
            <person name="Arachchi H.M."/>
            <person name="Berlin A."/>
            <person name="Brown A."/>
            <person name="Chapman S.B."/>
            <person name="Chen Z."/>
            <person name="Dunbar C."/>
            <person name="Freedman E."/>
            <person name="Gearin G."/>
            <person name="Gellesch M."/>
            <person name="Goldberg J."/>
            <person name="Griggs A."/>
            <person name="Gujja S."/>
            <person name="Heiman D."/>
            <person name="Howarth C."/>
            <person name="Larson L."/>
            <person name="Lui A."/>
            <person name="MacDonald P.J.P."/>
            <person name="Mehta T."/>
            <person name="Montmayeur A."/>
            <person name="Murphy C."/>
            <person name="Neiman D."/>
            <person name="Pearson M."/>
            <person name="Priest M."/>
            <person name="Roberts A."/>
            <person name="Saif S."/>
            <person name="Shea T."/>
            <person name="Shenoy N."/>
            <person name="Sisk P."/>
            <person name="Stolte C."/>
            <person name="Sykes S."/>
            <person name="Yandava C."/>
            <person name="Wortman J."/>
            <person name="Nusbaum C."/>
            <person name="Birren B."/>
        </authorList>
    </citation>
    <scope>NUCLEOTIDE SEQUENCE</scope>
    <source>
        <strain evidence="11">R3-111a-1</strain>
    </source>
</reference>
<feature type="compositionally biased region" description="Acidic residues" evidence="7">
    <location>
        <begin position="3176"/>
        <end position="3189"/>
    </location>
</feature>
<dbReference type="InterPro" id="IPR022099">
    <property type="entry name" value="DUF3638"/>
</dbReference>
<accession>J3P0T6</accession>
<keyword evidence="5" id="KW-0378">Hydrolase</keyword>
<evidence type="ECO:0000313" key="11">
    <source>
        <dbReference type="EMBL" id="EJT77219.1"/>
    </source>
</evidence>
<evidence type="ECO:0000259" key="9">
    <source>
        <dbReference type="Pfam" id="PF12359"/>
    </source>
</evidence>
<dbReference type="EMBL" id="GL385397">
    <property type="protein sequence ID" value="EJT77219.1"/>
    <property type="molecule type" value="Genomic_DNA"/>
</dbReference>
<evidence type="ECO:0000313" key="13">
    <source>
        <dbReference type="Proteomes" id="UP000006039"/>
    </source>
</evidence>
<dbReference type="GeneID" id="20347589"/>
<feature type="compositionally biased region" description="Acidic residues" evidence="7">
    <location>
        <begin position="3292"/>
        <end position="3320"/>
    </location>
</feature>
<dbReference type="EnsemblFungi" id="EJT77219">
    <property type="protein sequence ID" value="EJT77219"/>
    <property type="gene ID" value="GGTG_07131"/>
</dbReference>
<evidence type="ECO:0000256" key="5">
    <source>
        <dbReference type="ARBA" id="ARBA00022801"/>
    </source>
</evidence>
<evidence type="ECO:0000313" key="12">
    <source>
        <dbReference type="EnsemblFungi" id="EJT77219"/>
    </source>
</evidence>
<dbReference type="Pfam" id="PF12340">
    <property type="entry name" value="DUF3638"/>
    <property type="match status" value="1"/>
</dbReference>
<dbReference type="STRING" id="644352.J3P0T6"/>
<gene>
    <name evidence="12" type="primary">20347589</name>
    <name evidence="11" type="ORF">GGTG_07131</name>
</gene>
<dbReference type="Pfam" id="PF12359">
    <property type="entry name" value="DUF3645"/>
    <property type="match status" value="1"/>
</dbReference>
<dbReference type="PANTHER" id="PTHR13367">
    <property type="entry name" value="UBIQUITIN THIOESTERASE"/>
    <property type="match status" value="1"/>
</dbReference>
<evidence type="ECO:0000256" key="3">
    <source>
        <dbReference type="ARBA" id="ARBA00022670"/>
    </source>
</evidence>
<evidence type="ECO:0000256" key="4">
    <source>
        <dbReference type="ARBA" id="ARBA00022786"/>
    </source>
</evidence>
<feature type="compositionally biased region" description="Basic residues" evidence="7">
    <location>
        <begin position="3365"/>
        <end position="3374"/>
    </location>
</feature>
<keyword evidence="3" id="KW-0645">Protease</keyword>
<evidence type="ECO:0000256" key="2">
    <source>
        <dbReference type="ARBA" id="ARBA00012759"/>
    </source>
</evidence>
<name>J3P0T6_GAET3</name>
<sequence>MNRGMADGGNRRQPHLMVQDALVNHLAMPVRLPQQQDASIANVEAALLERVILATKTMRQGSHHLLWESIDRSLKASANVASCGRLDRSALINELRHVTSVASSDFLIIYVRGQNAAIFIYRGDRKDVVFEIFEASPKSESVLAAEDVLTWDFPGGAISVPHTRFTDKDFLNHLVEFLDTASHAEPTKAFAASAVKAGSSHVEIRDTPDPSLISSMLAALLEANGRRIAPPVLRKRVRDDVCFTSGMPWRRLPLWLILRVCVRRFLGIGLGERIGRIEYKFFIALVLSNLLQEVLDTSSPDRISHLKAKLSMRLVKLDTDHHNAQGDTDRARFEQLFRDLEPLFTRSVQLASNHLTSSWSGFVMDTTRAVPELPRRATEDDTKMNLLHSGVYLHGAMDRWRQACRDPRRASARPHDDSTQNLSDLPLPYFKLSSLECQAEKLCDQTPDFANVEMVGDRCRALSKLILDYLSKLGSHYDGYIEQKSIAILTVMELWIQLDYAACVRFPLLSSFHPLFVPSSLDVLYLPKYIDMQRLQGIQGYLRQRIDSCAESQFTIFEDPQPGCFAHEYFDAAPDSARLQEIREDIVRHAERDRKEKEQEWERKSRAFERMSKEVQVGTCLFTDGDRLDAFGHQIPPRHHPNCPRCHTRATMDRMRIDIVEDPLPEDETMQKIVVFELGVFDGAAIFTTYRDTTWAIVSQLASMSKDQGVPPRCTIRSYTRLGKFNSQSQSDVVLASTTKSFLATHYRTVPLPVALEDLLKPNGLRYTYYDQLSKLYPSRSSVIVRHPSFAHHCRLPLANTPFSAISQAFPADKPGPSSYEVVASQASCPQGLNMHEFLAFQTLLSGNARRWISLLAELGSSNLNFSSEATLVLVRFVALQAGPLGDTDDTLRVAHGILREESFGCKLLEQLSHRLTSISTNWREVFVMDTIITLALRLYELTEECSHAVHFKALHLLGSARQTALGWMTLLREETRNEKDADIARRVQQYAVWAALLCRRTFAIHADQLTTLDTESLGMFVECSITLQNNLPSNINSFPSLLKEAVITNFKLGHRLQPLVLRSIETEPVAFVSVLSPFWPPAKDAQPIGLTNQANQPGWVSFNVTITASEDTRMRMQTISYHITQGLLLVDSVPVGKLPSSHQKDPQLTALLGNQSFLTYPSFLPDMTYLLSIRPEDHEIHVGFLNGALVVRARKNGKILELIDKNIFGTTSSFDLPGPLLAGCFHWLDLATGELEVRPASLRWHSRSSNWHLELKSGRCYRTLPMPNFLRQQTMAKFGACPPFLELRLVSPHVPLFHRVARIVEGVEARRQIIVSQPALANRSLEVDLRGIQLRLYVTKKRLYCRQLDSVIDPCQSIGTWNGLRSMLVFKHIQSNVRTVLVPLGDLKVERTGPYVQVRVDAPDSAVGKFVVNDMLGCMDCAPEPTLILKKAELHAMTSFVLPDTLTGRTGTEEALAILTSGAAQPWQPLGVPQLRILKSLTSLTPKRAYYPDESIKTLKTEHWNVGLTPSIQHEDLMGVVDGIFARSERLRQFFNPPMHASSALPPAGPVSSASPPDPLLAVQEEIRNIQTANSWHLTARASLRRRRHHRQLPIHASERPPRDKEYISRDRATVSNMAYSNVLEIVSLVRMWPQKMKTAQNLVRVLSESSSIKGFDTPFDSVLLTDRIGMDVARHWGSLIVSAKSQASNKSALMFLFAGASFRFDAKMDLIRAILGFAMYEELRTLPTPAYSEFDWFRIGEIPTPAWLLPMIRPFAIPPPKDDAAEQLQQFLSAKDRRKLKEADAKHKKLAQEHCIRVTEYLLAQWPCATPSIVGLNDCVLVDIDGALNELRKEWARLFQNLELSNHLALVESLLRKRQTSERFVLPTQPLPGQTWAMRTACNELPSLKEDLMRRPFRTPNKTQQHANSPTSVIIPSERWNHERNQKFGFTAPAHHHGGDRPFPMEPSGPRGFRVLDQHVARRRGTAAGSKTIDELEIIVRDSMSYCSGSLVREKYAHGLLQSIGSLKRRDAHDSTPSFPESPRHRDTKALVNDVRQSFDAICSSFSSPQNWASERRIRWLEHGRLWPVVTPATVLQQIGSINKTTFGSGIKEAIIRYGLAMTSLQRQQRLNALANRTWVKVTHHQDLRYKEEQENTGHTNWDPADYPDWLLLEIESNLLIRPDQIDVASATISPRTGTNSVLQLNMGRGKTSCIIPMVAAILSNDSLTRVIVPKALLQQTAQLLQSRLGGLLSRELAHVPFSRRSPTDVANIKAYGALHRDLMKNSGVMICLPEHVLSFTLSGLQRVLDNRVNEASLMVKTQSWLKSVCRDILDESDYTLSARTQLIYPSGTRITLDGHPHRWVVAEKVLQLVDLHLHSLAVVFPESIEVVRRPGGGYPIVYFLRTDVEIELTRRLTKDICIGNGGILPDAGLTKIDRRCIKEFISGIKVRESTLTHIRGLCPDKLHIRQTVYLLRGLLVNRILVSCLRKKWNVEYGLHPLRDPIAVPYTAKGVPSEQSEWGHPDCCVLLTCLAFYYSGVTQTQLTQALEHVLKSDDPAAAYDRWTQTTKRFPDSLREWSSINVDDHLQLEAIWKAVRYNVVVIDYFLNNLVFAQHAKQFQLKLQSSGWDLPLFSTSIDAPPGKAQSRDTTRTLTTGFSGTNDNRTMLPLNIGQQDLDGLQHTNAEVLTYLLSPRNRHYQIIEDNDGRRLSEEGFLSLLVDYRIRILIDAGAQILEMSNETVARRWLELTEDAPAALYFDESNKPWMISRIGTKTPLLASAYADDLSQCLVYLDEAHTRGTDLKLPPMAKGALTLGLGQSKDKTVQAAMRLRQLGQTQAVVWFAPPEVHSSILDLQKKPAGSTLDSSDVIRWLLSNTCDGLEQLQPLYYAQGMDFSRRVQAAVDNPSFLTDQRQRQRYVACIRQEESQTLQDLYEPKARSKVTGLRGASEPSIASFVSQLNSQKATFRDTGHAVHASVLQEQEREIAVEVAYEVESVRQVKRPPHLSPLTFPGLHPDLEMFAQSGRLAQTSVSCRRALAFISDTRVGRVSGVSRKGPGRLLISTEFQRAVKQQQYDGYQNDSCLRPVNWILWSQSTETAIVIIPEEAELLLPIVRSTDSPTWILTYAAPVTRKMLHFNRLDYYAIPDLPEKWKAPPWLTVELGIFAGRLYFEWDEYHVLCQLVGLDPSSNSQEDWEDDGDGDEDEDGRATIVQTDGVTSDTHQEGKSKSAVIATKPLVFLQDWLALRRRGQDFVHTPMGHVTQSKPLHAEHSFFRKDKDAEGTAAGARKPYAPITKGAAATTSPGSAEGEFDGIDEMVYAPEDDIDSDSDDEIEYHEDEMFAASDEESLQGEDGRREASPAVSSDSAEFKTARRPGVSSRGSRGRGGRRGR</sequence>
<dbReference type="RefSeq" id="XP_009223219.1">
    <property type="nucleotide sequence ID" value="XM_009224955.1"/>
</dbReference>
<keyword evidence="13" id="KW-1185">Reference proteome</keyword>
<dbReference type="InterPro" id="IPR022105">
    <property type="entry name" value="DUF3645"/>
</dbReference>
<dbReference type="OrthoDB" id="3182339at2759"/>
<evidence type="ECO:0000256" key="6">
    <source>
        <dbReference type="ARBA" id="ARBA00022807"/>
    </source>
</evidence>
<reference evidence="13" key="1">
    <citation type="submission" date="2010-07" db="EMBL/GenBank/DDBJ databases">
        <title>The genome sequence of Gaeumannomyces graminis var. tritici strain R3-111a-1.</title>
        <authorList>
            <consortium name="The Broad Institute Genome Sequencing Platform"/>
            <person name="Ma L.-J."/>
            <person name="Dead R."/>
            <person name="Young S."/>
            <person name="Zeng Q."/>
            <person name="Koehrsen M."/>
            <person name="Alvarado L."/>
            <person name="Berlin A."/>
            <person name="Chapman S.B."/>
            <person name="Chen Z."/>
            <person name="Freedman E."/>
            <person name="Gellesch M."/>
            <person name="Goldberg J."/>
            <person name="Griggs A."/>
            <person name="Gujja S."/>
            <person name="Heilman E.R."/>
            <person name="Heiman D."/>
            <person name="Hepburn T."/>
            <person name="Howarth C."/>
            <person name="Jen D."/>
            <person name="Larson L."/>
            <person name="Mehta T."/>
            <person name="Neiman D."/>
            <person name="Pearson M."/>
            <person name="Roberts A."/>
            <person name="Saif S."/>
            <person name="Shea T."/>
            <person name="Shenoy N."/>
            <person name="Sisk P."/>
            <person name="Stolte C."/>
            <person name="Sykes S."/>
            <person name="Walk T."/>
            <person name="White J."/>
            <person name="Yandava C."/>
            <person name="Haas B."/>
            <person name="Nusbaum C."/>
            <person name="Birren B."/>
        </authorList>
    </citation>
    <scope>NUCLEOTIDE SEQUENCE [LARGE SCALE GENOMIC DNA]</scope>
    <source>
        <strain evidence="13">R3-111a-1</strain>
    </source>
</reference>
<dbReference type="GO" id="GO:0006508">
    <property type="term" value="P:proteolysis"/>
    <property type="evidence" value="ECO:0007669"/>
    <property type="project" value="UniProtKB-KW"/>
</dbReference>
<dbReference type="Pfam" id="PF20255">
    <property type="entry name" value="DUF6606"/>
    <property type="match status" value="1"/>
</dbReference>
<feature type="domain" description="DUF6606" evidence="10">
    <location>
        <begin position="22"/>
        <end position="292"/>
    </location>
</feature>
<dbReference type="Gene3D" id="3.40.50.300">
    <property type="entry name" value="P-loop containing nucleotide triphosphate hydrolases"/>
    <property type="match status" value="1"/>
</dbReference>
<dbReference type="InterPro" id="IPR051346">
    <property type="entry name" value="OTU_Deubiquitinase"/>
</dbReference>
<dbReference type="GO" id="GO:0004843">
    <property type="term" value="F:cysteine-type deubiquitinase activity"/>
    <property type="evidence" value="ECO:0007669"/>
    <property type="project" value="UniProtKB-EC"/>
</dbReference>
<dbReference type="VEuPathDB" id="FungiDB:GGTG_07131"/>
<dbReference type="Proteomes" id="UP000006039">
    <property type="component" value="Unassembled WGS sequence"/>
</dbReference>